<evidence type="ECO:0000256" key="3">
    <source>
        <dbReference type="ARBA" id="ARBA00023316"/>
    </source>
</evidence>
<dbReference type="CDD" id="cd02696">
    <property type="entry name" value="MurNAc-LAA"/>
    <property type="match status" value="1"/>
</dbReference>
<dbReference type="EMBL" id="ACWF01000053">
    <property type="protein sequence ID" value="EHL78785.1"/>
    <property type="molecule type" value="Genomic_DNA"/>
</dbReference>
<evidence type="ECO:0000256" key="4">
    <source>
        <dbReference type="SAM" id="SignalP"/>
    </source>
</evidence>
<evidence type="ECO:0000259" key="5">
    <source>
        <dbReference type="PROSITE" id="PS51272"/>
    </source>
</evidence>
<feature type="domain" description="SLH" evidence="5">
    <location>
        <begin position="90"/>
        <end position="149"/>
    </location>
</feature>
<accession>G9QJ53</accession>
<evidence type="ECO:0000256" key="2">
    <source>
        <dbReference type="ARBA" id="ARBA00022801"/>
    </source>
</evidence>
<keyword evidence="2" id="KW-0378">Hydrolase</keyword>
<dbReference type="SMART" id="SM00287">
    <property type="entry name" value="SH3b"/>
    <property type="match status" value="1"/>
</dbReference>
<dbReference type="InterPro" id="IPR003646">
    <property type="entry name" value="SH3-like_bac-type"/>
</dbReference>
<dbReference type="Gene3D" id="2.30.30.40">
    <property type="entry name" value="SH3 Domains"/>
    <property type="match status" value="1"/>
</dbReference>
<dbReference type="InterPro" id="IPR002508">
    <property type="entry name" value="MurNAc-LAA_cat"/>
</dbReference>
<dbReference type="InterPro" id="IPR001119">
    <property type="entry name" value="SLH_dom"/>
</dbReference>
<evidence type="ECO:0008006" key="9">
    <source>
        <dbReference type="Google" id="ProtNLM"/>
    </source>
</evidence>
<feature type="signal peptide" evidence="4">
    <location>
        <begin position="1"/>
        <end position="26"/>
    </location>
</feature>
<evidence type="ECO:0000256" key="1">
    <source>
        <dbReference type="ARBA" id="ARBA00022729"/>
    </source>
</evidence>
<dbReference type="PROSITE" id="PS51272">
    <property type="entry name" value="SLH"/>
    <property type="match status" value="2"/>
</dbReference>
<dbReference type="Proteomes" id="UP000011747">
    <property type="component" value="Unassembled WGS sequence"/>
</dbReference>
<feature type="domain" description="SLH" evidence="5">
    <location>
        <begin position="26"/>
        <end position="89"/>
    </location>
</feature>
<sequence length="475" mass="51313">MKKARFLLAIAFLLFIPLFGVKQAAAATYFTDVGTTHRAAEEINYLAENGIVTGTADHRFLPEKTVTRAEAAAMIGRALKLDGTQRSTSFRDVPASSFASGYIQSAVEKGYLSGYSDGTFHPEKTLKRGEMALMINKAFHFSSETTTGGAAETLMKLGIAQGKGDGTFGLDDPIIRADFAVFLARAMNPDFRVDPSNTNTAQFTQPFYVNVASNDVLNVRKGPSTNYAVIGTLTRGTKVYAANKVNGWYYIKSGSLIGYVNGAYLQSTPPSSTGQYDSRLSSQVIIIDPGHGGTDPGAIGYGLKEKDVVLDTGLRLKNILAKSPFQVKMTRSTDTFISLQGRVDFAIKNKGNVFLSIHANSGGGTGSETYYWGGSGKNPYKADSQLLASKIENRLHSAMGIPDRGVKNGDLHVLRENNMPAMLAELGFIDNPSDNAKLASATWRQKAANAIYLGLLDYYQAKGYNVSSLYNLVNQ</sequence>
<evidence type="ECO:0000259" key="6">
    <source>
        <dbReference type="PROSITE" id="PS51781"/>
    </source>
</evidence>
<dbReference type="PANTHER" id="PTHR30404:SF0">
    <property type="entry name" value="N-ACETYLMURAMOYL-L-ALANINE AMIDASE AMIC"/>
    <property type="match status" value="1"/>
</dbReference>
<dbReference type="GO" id="GO:0030288">
    <property type="term" value="C:outer membrane-bounded periplasmic space"/>
    <property type="evidence" value="ECO:0007669"/>
    <property type="project" value="TreeGrafter"/>
</dbReference>
<dbReference type="Pfam" id="PF08239">
    <property type="entry name" value="SH3_3"/>
    <property type="match status" value="1"/>
</dbReference>
<dbReference type="Pfam" id="PF01520">
    <property type="entry name" value="Amidase_3"/>
    <property type="match status" value="1"/>
</dbReference>
<dbReference type="GO" id="GO:0008745">
    <property type="term" value="F:N-acetylmuramoyl-L-alanine amidase activity"/>
    <property type="evidence" value="ECO:0007669"/>
    <property type="project" value="InterPro"/>
</dbReference>
<comment type="caution">
    <text evidence="7">The sequence shown here is derived from an EMBL/GenBank/DDBJ whole genome shotgun (WGS) entry which is preliminary data.</text>
</comment>
<name>G9QJ53_9BACI</name>
<reference evidence="7 8" key="1">
    <citation type="submission" date="2011-09" db="EMBL/GenBank/DDBJ databases">
        <title>The Genome Sequence of Bacillus smithii 7_3_47FAA.</title>
        <authorList>
            <consortium name="The Broad Institute Genome Sequencing Platform"/>
            <person name="Earl A."/>
            <person name="Ward D."/>
            <person name="Feldgarden M."/>
            <person name="Gevers D."/>
            <person name="Daigneault M."/>
            <person name="Strauss J."/>
            <person name="Allen-Vercoe E."/>
            <person name="Young S.K."/>
            <person name="Zeng Q."/>
            <person name="Gargeya S."/>
            <person name="Fitzgerald M."/>
            <person name="Haas B."/>
            <person name="Abouelleil A."/>
            <person name="Alvarado L."/>
            <person name="Arachchi H.M."/>
            <person name="Berlin A."/>
            <person name="Brown A."/>
            <person name="Chapman S.B."/>
            <person name="Chen Z."/>
            <person name="Dunbar C."/>
            <person name="Freedman E."/>
            <person name="Gearin G."/>
            <person name="Goldberg J."/>
            <person name="Griggs A."/>
            <person name="Gujja S."/>
            <person name="Heiman D."/>
            <person name="Howarth C."/>
            <person name="Larson L."/>
            <person name="Lui A."/>
            <person name="MacDonald P.J.P."/>
            <person name="Montmayeur A."/>
            <person name="Murphy C."/>
            <person name="Neiman D."/>
            <person name="Pearson M."/>
            <person name="Priest M."/>
            <person name="Roberts A."/>
            <person name="Saif S."/>
            <person name="Shea T."/>
            <person name="Shenoy N."/>
            <person name="Sisk P."/>
            <person name="Stolte C."/>
            <person name="Sykes S."/>
            <person name="Wortman J."/>
            <person name="Nusbaum C."/>
            <person name="Birren B."/>
        </authorList>
    </citation>
    <scope>NUCLEOTIDE SEQUENCE [LARGE SCALE GENOMIC DNA]</scope>
    <source>
        <strain evidence="7 8">7_3_47FAA</strain>
    </source>
</reference>
<dbReference type="GO" id="GO:0071555">
    <property type="term" value="P:cell wall organization"/>
    <property type="evidence" value="ECO:0007669"/>
    <property type="project" value="UniProtKB-KW"/>
</dbReference>
<keyword evidence="1 4" id="KW-0732">Signal</keyword>
<dbReference type="GO" id="GO:0009253">
    <property type="term" value="P:peptidoglycan catabolic process"/>
    <property type="evidence" value="ECO:0007669"/>
    <property type="project" value="InterPro"/>
</dbReference>
<dbReference type="SMART" id="SM00646">
    <property type="entry name" value="Ami_3"/>
    <property type="match status" value="1"/>
</dbReference>
<dbReference type="PANTHER" id="PTHR30404">
    <property type="entry name" value="N-ACETYLMURAMOYL-L-ALANINE AMIDASE"/>
    <property type="match status" value="1"/>
</dbReference>
<dbReference type="PROSITE" id="PS51781">
    <property type="entry name" value="SH3B"/>
    <property type="match status" value="1"/>
</dbReference>
<dbReference type="InterPro" id="IPR050695">
    <property type="entry name" value="N-acetylmuramoyl_amidase_3"/>
</dbReference>
<feature type="domain" description="SH3b" evidence="6">
    <location>
        <begin position="204"/>
        <end position="269"/>
    </location>
</feature>
<dbReference type="RefSeq" id="WP_003353304.1">
    <property type="nucleotide sequence ID" value="NZ_JH414746.1"/>
</dbReference>
<keyword evidence="3" id="KW-0961">Cell wall biogenesis/degradation</keyword>
<proteinExistence type="predicted"/>
<dbReference type="AlphaFoldDB" id="G9QJ53"/>
<organism evidence="7 8">
    <name type="scientific">Bacillus smithii 7_3_47FAA</name>
    <dbReference type="NCBI Taxonomy" id="665952"/>
    <lineage>
        <taxon>Bacteria</taxon>
        <taxon>Bacillati</taxon>
        <taxon>Bacillota</taxon>
        <taxon>Bacilli</taxon>
        <taxon>Bacillales</taxon>
        <taxon>Bacillaceae</taxon>
        <taxon>Bacillus</taxon>
    </lineage>
</organism>
<dbReference type="Pfam" id="PF00395">
    <property type="entry name" value="SLH"/>
    <property type="match status" value="3"/>
</dbReference>
<evidence type="ECO:0000313" key="8">
    <source>
        <dbReference type="Proteomes" id="UP000011747"/>
    </source>
</evidence>
<gene>
    <name evidence="7" type="ORF">HMPREF1015_02501</name>
</gene>
<feature type="chain" id="PRO_5003526063" description="N-acetylmuramoyl-L-alanine amidase" evidence="4">
    <location>
        <begin position="27"/>
        <end position="475"/>
    </location>
</feature>
<dbReference type="PATRIC" id="fig|665952.3.peg.998"/>
<dbReference type="Gene3D" id="3.40.630.40">
    <property type="entry name" value="Zn-dependent exopeptidases"/>
    <property type="match status" value="1"/>
</dbReference>
<protein>
    <recommendedName>
        <fullName evidence="9">N-acetylmuramoyl-L-alanine amidase</fullName>
    </recommendedName>
</protein>
<keyword evidence="8" id="KW-1185">Reference proteome</keyword>
<evidence type="ECO:0000313" key="7">
    <source>
        <dbReference type="EMBL" id="EHL78785.1"/>
    </source>
</evidence>
<dbReference type="HOGENOM" id="CLU_029344_0_0_9"/>
<dbReference type="SUPFAM" id="SSF53187">
    <property type="entry name" value="Zn-dependent exopeptidases"/>
    <property type="match status" value="1"/>
</dbReference>